<reference evidence="2 3" key="1">
    <citation type="submission" date="2020-08" db="EMBL/GenBank/DDBJ databases">
        <title>Emergence of ISAba1-mediated novel tet(X) in Acinetobacter variabilis from a chicken farm.</title>
        <authorList>
            <person name="Peng K."/>
            <person name="Li R."/>
        </authorList>
    </citation>
    <scope>NUCLEOTIDE SEQUENCE [LARGE SCALE GENOMIC DNA]</scope>
    <source>
        <strain evidence="2 3">XM9F202-2</strain>
    </source>
</reference>
<dbReference type="Proteomes" id="UP000596079">
    <property type="component" value="Chromosome"/>
</dbReference>
<sequence length="124" mass="14349">MKIIAIFFSFLVMSACYANDLNKSISNADELNIKNFGFSYCMTMTQDQALSSEAALAMGGYFQHGSYEEPAYKNLKKYINQYMKTKTKVYKSNAMPAILMHCLDLYNSTEYKEMIKQQHPYLIR</sequence>
<proteinExistence type="predicted"/>
<evidence type="ECO:0000313" key="2">
    <source>
        <dbReference type="EMBL" id="QQN89202.1"/>
    </source>
</evidence>
<protein>
    <submittedName>
        <fullName evidence="2">Uncharacterized protein</fullName>
    </submittedName>
</protein>
<dbReference type="InterPro" id="IPR038314">
    <property type="entry name" value="T6SS_sf"/>
</dbReference>
<feature type="signal peptide" evidence="1">
    <location>
        <begin position="1"/>
        <end position="18"/>
    </location>
</feature>
<accession>A0A7T8ARK3</accession>
<dbReference type="EMBL" id="CP060811">
    <property type="protein sequence ID" value="QQN89202.1"/>
    <property type="molecule type" value="Genomic_DNA"/>
</dbReference>
<dbReference type="AlphaFoldDB" id="A0A7T8ARK3"/>
<dbReference type="PROSITE" id="PS51257">
    <property type="entry name" value="PROKAR_LIPOPROTEIN"/>
    <property type="match status" value="1"/>
</dbReference>
<dbReference type="RefSeq" id="WP_159123771.1">
    <property type="nucleotide sequence ID" value="NZ_CP060811.1"/>
</dbReference>
<gene>
    <name evidence="2" type="ORF">IAQ69_05990</name>
</gene>
<feature type="chain" id="PRO_5032580562" evidence="1">
    <location>
        <begin position="19"/>
        <end position="124"/>
    </location>
</feature>
<evidence type="ECO:0000313" key="3">
    <source>
        <dbReference type="Proteomes" id="UP000596079"/>
    </source>
</evidence>
<organism evidence="2 3">
    <name type="scientific">Acinetobacter variabilis</name>
    <dbReference type="NCBI Taxonomy" id="70346"/>
    <lineage>
        <taxon>Bacteria</taxon>
        <taxon>Pseudomonadati</taxon>
        <taxon>Pseudomonadota</taxon>
        <taxon>Gammaproteobacteria</taxon>
        <taxon>Moraxellales</taxon>
        <taxon>Moraxellaceae</taxon>
        <taxon>Acinetobacter</taxon>
    </lineage>
</organism>
<evidence type="ECO:0000256" key="1">
    <source>
        <dbReference type="SAM" id="SignalP"/>
    </source>
</evidence>
<keyword evidence="1" id="KW-0732">Signal</keyword>
<dbReference type="Gene3D" id="1.20.120.1620">
    <property type="match status" value="1"/>
</dbReference>
<name>A0A7T8ARK3_9GAMM</name>